<dbReference type="GO" id="GO:0005737">
    <property type="term" value="C:cytoplasm"/>
    <property type="evidence" value="ECO:0007669"/>
    <property type="project" value="TreeGrafter"/>
</dbReference>
<dbReference type="InterPro" id="IPR050251">
    <property type="entry name" value="HpcH-HpaI_aldolase"/>
</dbReference>
<organism evidence="4 5">
    <name type="scientific">Pseudovirgaria hyperparasitica</name>
    <dbReference type="NCBI Taxonomy" id="470096"/>
    <lineage>
        <taxon>Eukaryota</taxon>
        <taxon>Fungi</taxon>
        <taxon>Dikarya</taxon>
        <taxon>Ascomycota</taxon>
        <taxon>Pezizomycotina</taxon>
        <taxon>Dothideomycetes</taxon>
        <taxon>Dothideomycetes incertae sedis</taxon>
        <taxon>Acrospermales</taxon>
        <taxon>Acrospermaceae</taxon>
        <taxon>Pseudovirgaria</taxon>
    </lineage>
</organism>
<keyword evidence="1" id="KW-0479">Metal-binding</keyword>
<dbReference type="InterPro" id="IPR005000">
    <property type="entry name" value="Aldolase/citrate-lyase_domain"/>
</dbReference>
<keyword evidence="5" id="KW-1185">Reference proteome</keyword>
<dbReference type="AlphaFoldDB" id="A0A6A6VVC5"/>
<dbReference type="RefSeq" id="XP_033596021.1">
    <property type="nucleotide sequence ID" value="XM_033749673.1"/>
</dbReference>
<evidence type="ECO:0000256" key="2">
    <source>
        <dbReference type="ARBA" id="ARBA00023239"/>
    </source>
</evidence>
<gene>
    <name evidence="4" type="ORF">EJ05DRAFT_541604</name>
</gene>
<dbReference type="Proteomes" id="UP000799437">
    <property type="component" value="Unassembled WGS sequence"/>
</dbReference>
<protein>
    <submittedName>
        <fullName evidence="4">HpcH/HpaI aldolase/citrate lyase family protein</fullName>
    </submittedName>
</protein>
<dbReference type="GeneID" id="54490727"/>
<evidence type="ECO:0000313" key="5">
    <source>
        <dbReference type="Proteomes" id="UP000799437"/>
    </source>
</evidence>
<dbReference type="Pfam" id="PF03328">
    <property type="entry name" value="HpcH_HpaI"/>
    <property type="match status" value="1"/>
</dbReference>
<proteinExistence type="predicted"/>
<feature type="domain" description="HpcH/HpaI aldolase/citrate lyase" evidence="3">
    <location>
        <begin position="76"/>
        <end position="241"/>
    </location>
</feature>
<reference evidence="4" key="1">
    <citation type="journal article" date="2020" name="Stud. Mycol.">
        <title>101 Dothideomycetes genomes: a test case for predicting lifestyles and emergence of pathogens.</title>
        <authorList>
            <person name="Haridas S."/>
            <person name="Albert R."/>
            <person name="Binder M."/>
            <person name="Bloem J."/>
            <person name="Labutti K."/>
            <person name="Salamov A."/>
            <person name="Andreopoulos B."/>
            <person name="Baker S."/>
            <person name="Barry K."/>
            <person name="Bills G."/>
            <person name="Bluhm B."/>
            <person name="Cannon C."/>
            <person name="Castanera R."/>
            <person name="Culley D."/>
            <person name="Daum C."/>
            <person name="Ezra D."/>
            <person name="Gonzalez J."/>
            <person name="Henrissat B."/>
            <person name="Kuo A."/>
            <person name="Liang C."/>
            <person name="Lipzen A."/>
            <person name="Lutzoni F."/>
            <person name="Magnuson J."/>
            <person name="Mondo S."/>
            <person name="Nolan M."/>
            <person name="Ohm R."/>
            <person name="Pangilinan J."/>
            <person name="Park H.-J."/>
            <person name="Ramirez L."/>
            <person name="Alfaro M."/>
            <person name="Sun H."/>
            <person name="Tritt A."/>
            <person name="Yoshinaga Y."/>
            <person name="Zwiers L.-H."/>
            <person name="Turgeon B."/>
            <person name="Goodwin S."/>
            <person name="Spatafora J."/>
            <person name="Crous P."/>
            <person name="Grigoriev I."/>
        </authorList>
    </citation>
    <scope>NUCLEOTIDE SEQUENCE</scope>
    <source>
        <strain evidence="4">CBS 121739</strain>
    </source>
</reference>
<accession>A0A6A6VVC5</accession>
<dbReference type="OrthoDB" id="2326446at2759"/>
<evidence type="ECO:0000256" key="1">
    <source>
        <dbReference type="ARBA" id="ARBA00022723"/>
    </source>
</evidence>
<sequence length="317" mass="34114">MLNTKEFNALDLAQPTNFNAMMKSGELLWGTTCRIPSEESARILASLPHQFCFIDSVLISAFDSEQEHTPIGPTELARLIRAIQYFSCGSMVPLVRVPANSPDLITYALNAGAGGVIKPHIQNATEAREFAKLARFPPHGIRSFPPGAFVGDQARAPPGKSVYDVWNEHIAVICQIEDVEGVRNIDEIAGVAGVDALMVGASDLRFSLGLEAGSPDGDEECFVQSLSKIQRAAKRHGLPVLGFGTSPEVLRKRIALGWTAFVIHSDVAGLFQSGIQSLETFSGAALKLKQVVTKSGLVTNGEVRTLSTDSLMNKPDE</sequence>
<dbReference type="Gene3D" id="3.20.20.60">
    <property type="entry name" value="Phosphoenolpyruvate-binding domains"/>
    <property type="match status" value="1"/>
</dbReference>
<evidence type="ECO:0000259" key="3">
    <source>
        <dbReference type="Pfam" id="PF03328"/>
    </source>
</evidence>
<dbReference type="GO" id="GO:0046872">
    <property type="term" value="F:metal ion binding"/>
    <property type="evidence" value="ECO:0007669"/>
    <property type="project" value="UniProtKB-KW"/>
</dbReference>
<evidence type="ECO:0000313" key="4">
    <source>
        <dbReference type="EMBL" id="KAF2753570.1"/>
    </source>
</evidence>
<dbReference type="PANTHER" id="PTHR30502:SF8">
    <property type="entry name" value="SYNTHASE, PUTATIVE-RELATED"/>
    <property type="match status" value="1"/>
</dbReference>
<dbReference type="EMBL" id="ML996583">
    <property type="protein sequence ID" value="KAF2753570.1"/>
    <property type="molecule type" value="Genomic_DNA"/>
</dbReference>
<dbReference type="SUPFAM" id="SSF51621">
    <property type="entry name" value="Phosphoenolpyruvate/pyruvate domain"/>
    <property type="match status" value="1"/>
</dbReference>
<dbReference type="PANTHER" id="PTHR30502">
    <property type="entry name" value="2-KETO-3-DEOXY-L-RHAMNONATE ALDOLASE"/>
    <property type="match status" value="1"/>
</dbReference>
<dbReference type="InterPro" id="IPR040442">
    <property type="entry name" value="Pyrv_kinase-like_dom_sf"/>
</dbReference>
<name>A0A6A6VVC5_9PEZI</name>
<dbReference type="InterPro" id="IPR015813">
    <property type="entry name" value="Pyrv/PenolPyrv_kinase-like_dom"/>
</dbReference>
<dbReference type="GO" id="GO:0016832">
    <property type="term" value="F:aldehyde-lyase activity"/>
    <property type="evidence" value="ECO:0007669"/>
    <property type="project" value="TreeGrafter"/>
</dbReference>
<keyword evidence="2 4" id="KW-0456">Lyase</keyword>